<feature type="transmembrane region" description="Helical" evidence="1">
    <location>
        <begin position="123"/>
        <end position="144"/>
    </location>
</feature>
<dbReference type="STRING" id="2754.EH55_09065"/>
<accession>A0A073J1I9</accession>
<gene>
    <name evidence="2" type="ORF">EH55_09065</name>
</gene>
<sequence length="183" mass="19448">MNNKLASPGPAGSMVLAFYLGGLFPIFTGLETSPTGFVILVALGVGGATVQLSAGLVSLKKNNILLGNMLMAFSAFMWLGSISNFLKLAYPEASINTAVCDGVVFLVMGIFMIGFTKPFLKMGLFNALFMLATDVFFLTSAFGFMLGVPILTVIGGWTCLLVVISIMVNVLREVYAGMKDFAE</sequence>
<dbReference type="AlphaFoldDB" id="A0A073J1I9"/>
<feature type="transmembrane region" description="Helical" evidence="1">
    <location>
        <begin position="150"/>
        <end position="171"/>
    </location>
</feature>
<feature type="transmembrane region" description="Helical" evidence="1">
    <location>
        <begin position="64"/>
        <end position="83"/>
    </location>
</feature>
<keyword evidence="3" id="KW-1185">Reference proteome</keyword>
<evidence type="ECO:0000313" key="2">
    <source>
        <dbReference type="EMBL" id="KEJ91547.1"/>
    </source>
</evidence>
<name>A0A073J1I9_9BACT</name>
<comment type="caution">
    <text evidence="2">The sequence shown here is derived from an EMBL/GenBank/DDBJ whole genome shotgun (WGS) entry which is preliminary data.</text>
</comment>
<reference evidence="2 3" key="1">
    <citation type="submission" date="2014-04" db="EMBL/GenBank/DDBJ databases">
        <title>Draft Genome Sequence of Synergistes jonesii.</title>
        <authorList>
            <person name="Coil D.A."/>
            <person name="Eisen J.A."/>
            <person name="Holland-Moritz H.E."/>
        </authorList>
    </citation>
    <scope>NUCLEOTIDE SEQUENCE [LARGE SCALE GENOMIC DNA]</scope>
    <source>
        <strain evidence="2 3">78-1</strain>
    </source>
</reference>
<keyword evidence="1" id="KW-0812">Transmembrane</keyword>
<keyword evidence="1" id="KW-0472">Membrane</keyword>
<organism evidence="2 3">
    <name type="scientific">Synergistes jonesii</name>
    <dbReference type="NCBI Taxonomy" id="2754"/>
    <lineage>
        <taxon>Bacteria</taxon>
        <taxon>Thermotogati</taxon>
        <taxon>Synergistota</taxon>
        <taxon>Synergistia</taxon>
        <taxon>Synergistales</taxon>
        <taxon>Synergistaceae</taxon>
        <taxon>Synergistes</taxon>
    </lineage>
</organism>
<feature type="transmembrane region" description="Helical" evidence="1">
    <location>
        <begin position="12"/>
        <end position="30"/>
    </location>
</feature>
<dbReference type="RefSeq" id="WP_037977645.1">
    <property type="nucleotide sequence ID" value="NZ_JMKI01000045.1"/>
</dbReference>
<evidence type="ECO:0000313" key="3">
    <source>
        <dbReference type="Proteomes" id="UP000027665"/>
    </source>
</evidence>
<protein>
    <recommendedName>
        <fullName evidence="4">GPR1/FUN34/yaaH family protein</fullName>
    </recommendedName>
</protein>
<dbReference type="OrthoDB" id="9787939at2"/>
<feature type="transmembrane region" description="Helical" evidence="1">
    <location>
        <begin position="95"/>
        <end position="116"/>
    </location>
</feature>
<evidence type="ECO:0000256" key="1">
    <source>
        <dbReference type="SAM" id="Phobius"/>
    </source>
</evidence>
<feature type="transmembrane region" description="Helical" evidence="1">
    <location>
        <begin position="36"/>
        <end position="57"/>
    </location>
</feature>
<dbReference type="Proteomes" id="UP000027665">
    <property type="component" value="Unassembled WGS sequence"/>
</dbReference>
<proteinExistence type="predicted"/>
<evidence type="ECO:0008006" key="4">
    <source>
        <dbReference type="Google" id="ProtNLM"/>
    </source>
</evidence>
<keyword evidence="1" id="KW-1133">Transmembrane helix</keyword>
<dbReference type="GeneID" id="90984262"/>
<dbReference type="EMBL" id="JMKI01000045">
    <property type="protein sequence ID" value="KEJ91547.1"/>
    <property type="molecule type" value="Genomic_DNA"/>
</dbReference>